<feature type="transmembrane region" description="Helical" evidence="6">
    <location>
        <begin position="367"/>
        <end position="386"/>
    </location>
</feature>
<dbReference type="Proteomes" id="UP000001979">
    <property type="component" value="Chromosome"/>
</dbReference>
<feature type="transmembrane region" description="Helical" evidence="6">
    <location>
        <begin position="223"/>
        <end position="248"/>
    </location>
</feature>
<dbReference type="HOGENOM" id="CLU_022017_5_2_2"/>
<dbReference type="InterPro" id="IPR050833">
    <property type="entry name" value="Poly_Biosynth_Transport"/>
</dbReference>
<keyword evidence="4 6" id="KW-1133">Transmembrane helix</keyword>
<dbReference type="GO" id="GO:0005886">
    <property type="term" value="C:plasma membrane"/>
    <property type="evidence" value="ECO:0007669"/>
    <property type="project" value="UniProtKB-SubCell"/>
</dbReference>
<evidence type="ECO:0000256" key="4">
    <source>
        <dbReference type="ARBA" id="ARBA00022989"/>
    </source>
</evidence>
<keyword evidence="3 6" id="KW-0812">Transmembrane</keyword>
<feature type="transmembrane region" description="Helical" evidence="6">
    <location>
        <begin position="305"/>
        <end position="329"/>
    </location>
</feature>
<comment type="subcellular location">
    <subcellularLocation>
        <location evidence="1">Cell membrane</location>
        <topology evidence="1">Multi-pass membrane protein</topology>
    </subcellularLocation>
</comment>
<protein>
    <submittedName>
        <fullName evidence="7">Polysaccharide biosynthesis protein, membrane-associated</fullName>
    </submittedName>
</protein>
<feature type="transmembrane region" description="Helical" evidence="6">
    <location>
        <begin position="124"/>
        <end position="142"/>
    </location>
</feature>
<sequence>MFNFKVSKTMKDVQWSFISLATASLSHLLLRIVLGKELGPSGLGLYTLVFTIYMFGMQFAAFGIGAALTKYIAQYSDDEGKIKEFVSSGVIGSLISGSAMGILLYLLSPLIAINFFDMPAMEELLKITAICFPFIAIQKVVIGTLNGQRRMQAFALVNITQNVSVAILSIALVLFFKMDVTGAIIGYVAPTILIGILSIYLAKHDIQPSLFISKTVLKEISWFGFYVVLANSIGLINMQIDSLMVGHFMDETEVGYYAVAIIFMQGVILLPQVVQRVTTPVMAKYYGKNDFESIRKLIKSTMVKTFGGILFISVIIAVFGNYLIITIFTEEFLPAYRPMLILLVGYSICAPIGSVGNTLSSVGKVNIVFKMTALCALMNTMLNLILIPNYGIIGAASATSISQIITLLIHLLFIKKYVFNHKL</sequence>
<name>Q12UH2_METBU</name>
<feature type="transmembrane region" description="Helical" evidence="6">
    <location>
        <begin position="182"/>
        <end position="202"/>
    </location>
</feature>
<evidence type="ECO:0000313" key="7">
    <source>
        <dbReference type="EMBL" id="ABE52904.1"/>
    </source>
</evidence>
<evidence type="ECO:0000256" key="6">
    <source>
        <dbReference type="SAM" id="Phobius"/>
    </source>
</evidence>
<evidence type="ECO:0000256" key="1">
    <source>
        <dbReference type="ARBA" id="ARBA00004651"/>
    </source>
</evidence>
<dbReference type="AlphaFoldDB" id="Q12UH2"/>
<dbReference type="Pfam" id="PF01943">
    <property type="entry name" value="Polysacc_synt"/>
    <property type="match status" value="1"/>
</dbReference>
<evidence type="ECO:0000256" key="2">
    <source>
        <dbReference type="ARBA" id="ARBA00022475"/>
    </source>
</evidence>
<evidence type="ECO:0000256" key="5">
    <source>
        <dbReference type="ARBA" id="ARBA00023136"/>
    </source>
</evidence>
<evidence type="ECO:0000313" key="8">
    <source>
        <dbReference type="Proteomes" id="UP000001979"/>
    </source>
</evidence>
<dbReference type="KEGG" id="mbu:Mbur_2028"/>
<keyword evidence="2" id="KW-1003">Cell membrane</keyword>
<feature type="transmembrane region" description="Helical" evidence="6">
    <location>
        <begin position="335"/>
        <end position="355"/>
    </location>
</feature>
<dbReference type="OrthoDB" id="112053at2157"/>
<dbReference type="InterPro" id="IPR002797">
    <property type="entry name" value="Polysacc_synth"/>
</dbReference>
<feature type="transmembrane region" description="Helical" evidence="6">
    <location>
        <begin position="392"/>
        <end position="414"/>
    </location>
</feature>
<feature type="transmembrane region" description="Helical" evidence="6">
    <location>
        <begin position="154"/>
        <end position="176"/>
    </location>
</feature>
<keyword evidence="8" id="KW-1185">Reference proteome</keyword>
<dbReference type="STRING" id="259564.Mbur_2028"/>
<accession>Q12UH2</accession>
<dbReference type="EMBL" id="CP000300">
    <property type="protein sequence ID" value="ABE52904.1"/>
    <property type="molecule type" value="Genomic_DNA"/>
</dbReference>
<dbReference type="PANTHER" id="PTHR30250:SF27">
    <property type="entry name" value="POLYSACCHARIDE BIOSYNTHESIS PROTEIN"/>
    <property type="match status" value="1"/>
</dbReference>
<evidence type="ECO:0000256" key="3">
    <source>
        <dbReference type="ARBA" id="ARBA00022692"/>
    </source>
</evidence>
<feature type="transmembrane region" description="Helical" evidence="6">
    <location>
        <begin position="254"/>
        <end position="274"/>
    </location>
</feature>
<keyword evidence="5 6" id="KW-0472">Membrane</keyword>
<dbReference type="CDD" id="cd13128">
    <property type="entry name" value="MATE_Wzx_like"/>
    <property type="match status" value="1"/>
</dbReference>
<feature type="transmembrane region" description="Helical" evidence="6">
    <location>
        <begin position="45"/>
        <end position="68"/>
    </location>
</feature>
<feature type="transmembrane region" description="Helical" evidence="6">
    <location>
        <begin position="89"/>
        <end position="112"/>
    </location>
</feature>
<proteinExistence type="predicted"/>
<dbReference type="PANTHER" id="PTHR30250">
    <property type="entry name" value="PST FAMILY PREDICTED COLANIC ACID TRANSPORTER"/>
    <property type="match status" value="1"/>
</dbReference>
<gene>
    <name evidence="7" type="ordered locus">Mbur_2028</name>
</gene>
<reference evidence="8" key="1">
    <citation type="journal article" date="2009" name="ISME J.">
        <title>The genome sequence of the psychrophilic archaeon, Methanococcoides burtonii: the role of genome evolution in cold adaptation.</title>
        <authorList>
            <person name="Allen M.A."/>
            <person name="Lauro F.M."/>
            <person name="Williams T.J."/>
            <person name="Burg D."/>
            <person name="Siddiqui K.S."/>
            <person name="De Francisci D."/>
            <person name="Chong K.W."/>
            <person name="Pilak O."/>
            <person name="Chew H.H."/>
            <person name="De Maere M.Z."/>
            <person name="Ting L."/>
            <person name="Katrib M."/>
            <person name="Ng C."/>
            <person name="Sowers K.R."/>
            <person name="Galperin M.Y."/>
            <person name="Anderson I.J."/>
            <person name="Ivanova N."/>
            <person name="Dalin E."/>
            <person name="Martinez M."/>
            <person name="Lapidus A."/>
            <person name="Hauser L."/>
            <person name="Land M."/>
            <person name="Thomas T."/>
            <person name="Cavicchioli R."/>
        </authorList>
    </citation>
    <scope>NUCLEOTIDE SEQUENCE [LARGE SCALE GENOMIC DNA]</scope>
    <source>
        <strain evidence="8">DSM 6242 / NBRC 107633 / OCM 468 / ACE-M</strain>
    </source>
</reference>
<organism evidence="7 8">
    <name type="scientific">Methanococcoides burtonii (strain DSM 6242 / NBRC 107633 / OCM 468 / ACE-M)</name>
    <dbReference type="NCBI Taxonomy" id="259564"/>
    <lineage>
        <taxon>Archaea</taxon>
        <taxon>Methanobacteriati</taxon>
        <taxon>Methanobacteriota</taxon>
        <taxon>Stenosarchaea group</taxon>
        <taxon>Methanomicrobia</taxon>
        <taxon>Methanosarcinales</taxon>
        <taxon>Methanosarcinaceae</taxon>
        <taxon>Methanococcoides</taxon>
    </lineage>
</organism>